<name>A0A1G1VP81_9BACT</name>
<evidence type="ECO:0008006" key="3">
    <source>
        <dbReference type="Google" id="ProtNLM"/>
    </source>
</evidence>
<dbReference type="AlphaFoldDB" id="A0A1G1VP81"/>
<evidence type="ECO:0000313" key="1">
    <source>
        <dbReference type="EMBL" id="OGY17211.1"/>
    </source>
</evidence>
<reference evidence="1 2" key="1">
    <citation type="journal article" date="2016" name="Nat. Commun.">
        <title>Thousands of microbial genomes shed light on interconnected biogeochemical processes in an aquifer system.</title>
        <authorList>
            <person name="Anantharaman K."/>
            <person name="Brown C.T."/>
            <person name="Hug L.A."/>
            <person name="Sharon I."/>
            <person name="Castelle C.J."/>
            <person name="Probst A.J."/>
            <person name="Thomas B.C."/>
            <person name="Singh A."/>
            <person name="Wilkins M.J."/>
            <person name="Karaoz U."/>
            <person name="Brodie E.L."/>
            <person name="Williams K.H."/>
            <person name="Hubbard S.S."/>
            <person name="Banfield J.F."/>
        </authorList>
    </citation>
    <scope>NUCLEOTIDE SEQUENCE [LARGE SCALE GENOMIC DNA]</scope>
</reference>
<proteinExistence type="predicted"/>
<protein>
    <recommendedName>
        <fullName evidence="3">DUF4166 domain-containing protein</fullName>
    </recommendedName>
</protein>
<dbReference type="Proteomes" id="UP000179069">
    <property type="component" value="Unassembled WGS sequence"/>
</dbReference>
<comment type="caution">
    <text evidence="1">The sequence shown here is derived from an EMBL/GenBank/DDBJ whole genome shotgun (WGS) entry which is preliminary data.</text>
</comment>
<accession>A0A1G1VP81</accession>
<dbReference type="EMBL" id="MHCI01000005">
    <property type="protein sequence ID" value="OGY17211.1"/>
    <property type="molecule type" value="Genomic_DNA"/>
</dbReference>
<gene>
    <name evidence="1" type="ORF">A2785_04310</name>
</gene>
<sequence length="218" mass="25199">MLRLGEVVKYALNFRWLYQIMLPPELVSRRTVERRGISATSIEEALPLSHYDELHIKGYHELGYQGFPCIVLGFRLDGHRRTIPRPVIRIGDDILPGKVDLNLELYFTYDARPIPGPRSFTLITEHTSRHILHRVRGEGRMGYHGPELTDLSVTVGEVKYTLERQPSQENHQAFALTRTDPDGFQCSHLMLTFRELDREGVRLLPHSWEVTESNLLSE</sequence>
<evidence type="ECO:0000313" key="2">
    <source>
        <dbReference type="Proteomes" id="UP000179069"/>
    </source>
</evidence>
<organism evidence="1 2">
    <name type="scientific">Candidatus Chisholmbacteria bacterium RIFCSPHIGHO2_01_FULL_49_18</name>
    <dbReference type="NCBI Taxonomy" id="1797590"/>
    <lineage>
        <taxon>Bacteria</taxon>
        <taxon>Candidatus Chisholmiibacteriota</taxon>
    </lineage>
</organism>